<dbReference type="Pfam" id="PF04616">
    <property type="entry name" value="Glyco_hydro_43"/>
    <property type="match status" value="1"/>
</dbReference>
<evidence type="ECO:0000256" key="6">
    <source>
        <dbReference type="ARBA" id="ARBA00023295"/>
    </source>
</evidence>
<sequence length="498" mass="55474">MTSMISKTTSSPLSARATLVFCGASLVSRFPRVCPSLQLNTINMNFKTKILLASMCCLSMFGVSAQNPIIQTMYTADPAPIVFGDTLFLYVGHDEDDAPAKGYLMREYRLFTTTDMVNWTDRGAPLKTSQISWSNNDASAAQLIERNGKYYWYFSTNDKNGPGGVSVGVAVSDSPYGPFTDALGKALITNSMTTHAPHGWDDLDPTVFIDDDGQAYLFWGNGACYWVKLKKDMISLDGEIQFLDIKDKTAFAGNFTEAPWVYKRNKQYYLVYAAEFPENISYSTSKNITGPWKQQGILMPTEKGSNTNHAGIVDYKKKSYFFYHNDALPGGHSYDRSVAVEEFTYNPDGTIPKLNMTDAGITKGVGTLNPYQRTEAETIAFSKGVKAIESKEKGVIITSIHNGDYIKIRDVDFGKTGPSSFKASASSRYHGGAIEIYADGLNGKLLGTLKIPYTGEWENWKEFSTNIENIKDVHDIYLVFKGGEPHVLFNFDYWQFIK</sequence>
<dbReference type="CDD" id="cd18618">
    <property type="entry name" value="GH43_Xsa43E-like"/>
    <property type="match status" value="1"/>
</dbReference>
<name>A0A1I7KUI0_9BURK</name>
<dbReference type="Pfam" id="PF03422">
    <property type="entry name" value="CBM_6"/>
    <property type="match status" value="1"/>
</dbReference>
<gene>
    <name evidence="11" type="ORF">SAMN05216552_1019109</name>
</gene>
<dbReference type="PANTHER" id="PTHR43772:SF2">
    <property type="entry name" value="PUTATIVE (AFU_ORTHOLOGUE AFUA_2G04480)-RELATED"/>
    <property type="match status" value="1"/>
</dbReference>
<evidence type="ECO:0000256" key="8">
    <source>
        <dbReference type="PIRSR" id="PIRSR606710-2"/>
    </source>
</evidence>
<dbReference type="SMART" id="SM00606">
    <property type="entry name" value="CBD_IV"/>
    <property type="match status" value="1"/>
</dbReference>
<protein>
    <submittedName>
        <fullName evidence="11">Carbohydrate binding module (Family 6)</fullName>
    </submittedName>
</protein>
<dbReference type="InterPro" id="IPR023296">
    <property type="entry name" value="Glyco_hydro_beta-prop_sf"/>
</dbReference>
<keyword evidence="2" id="KW-0858">Xylan degradation</keyword>
<dbReference type="Proteomes" id="UP000199391">
    <property type="component" value="Unassembled WGS sequence"/>
</dbReference>
<evidence type="ECO:0000256" key="9">
    <source>
        <dbReference type="RuleBase" id="RU361187"/>
    </source>
</evidence>
<dbReference type="STRING" id="1035707.SAMN05216552_1019109"/>
<dbReference type="PANTHER" id="PTHR43772">
    <property type="entry name" value="ENDO-1,4-BETA-XYLANASE"/>
    <property type="match status" value="1"/>
</dbReference>
<evidence type="ECO:0000313" key="11">
    <source>
        <dbReference type="EMBL" id="SFV00964.1"/>
    </source>
</evidence>
<keyword evidence="2" id="KW-0624">Polysaccharide degradation</keyword>
<reference evidence="12" key="1">
    <citation type="submission" date="2016-10" db="EMBL/GenBank/DDBJ databases">
        <authorList>
            <person name="Varghese N."/>
            <person name="Submissions S."/>
        </authorList>
    </citation>
    <scope>NUCLEOTIDE SEQUENCE [LARGE SCALE GENOMIC DNA]</scope>
    <source>
        <strain evidence="12">CGMCC 1.11014</strain>
    </source>
</reference>
<evidence type="ECO:0000256" key="4">
    <source>
        <dbReference type="ARBA" id="ARBA00022801"/>
    </source>
</evidence>
<evidence type="ECO:0000256" key="5">
    <source>
        <dbReference type="ARBA" id="ARBA00023277"/>
    </source>
</evidence>
<evidence type="ECO:0000259" key="10">
    <source>
        <dbReference type="PROSITE" id="PS51175"/>
    </source>
</evidence>
<proteinExistence type="inferred from homology"/>
<evidence type="ECO:0000313" key="12">
    <source>
        <dbReference type="Proteomes" id="UP000199391"/>
    </source>
</evidence>
<dbReference type="GO" id="GO:0045493">
    <property type="term" value="P:xylan catabolic process"/>
    <property type="evidence" value="ECO:0007669"/>
    <property type="project" value="UniProtKB-KW"/>
</dbReference>
<keyword evidence="5" id="KW-0119">Carbohydrate metabolism</keyword>
<dbReference type="InterPro" id="IPR006584">
    <property type="entry name" value="Cellulose-bd_IV"/>
</dbReference>
<evidence type="ECO:0000256" key="2">
    <source>
        <dbReference type="ARBA" id="ARBA00022651"/>
    </source>
</evidence>
<feature type="site" description="Important for catalytic activity, responsible for pKa modulation of the active site Glu and correct orientation of both the proton donor and substrate" evidence="8">
    <location>
        <position position="204"/>
    </location>
</feature>
<dbReference type="InterPro" id="IPR008979">
    <property type="entry name" value="Galactose-bd-like_sf"/>
</dbReference>
<dbReference type="Gene3D" id="2.60.120.260">
    <property type="entry name" value="Galactose-binding domain-like"/>
    <property type="match status" value="1"/>
</dbReference>
<keyword evidence="4 9" id="KW-0378">Hydrolase</keyword>
<keyword evidence="3" id="KW-0732">Signal</keyword>
<dbReference type="PROSITE" id="PS51175">
    <property type="entry name" value="CBM6"/>
    <property type="match status" value="1"/>
</dbReference>
<dbReference type="AlphaFoldDB" id="A0A1I7KUI0"/>
<comment type="similarity">
    <text evidence="1 9">Belongs to the glycosyl hydrolase 43 family.</text>
</comment>
<dbReference type="RefSeq" id="WP_218164890.1">
    <property type="nucleotide sequence ID" value="NZ_FPBO01000019.1"/>
</dbReference>
<accession>A0A1I7KUI0</accession>
<evidence type="ECO:0000256" key="3">
    <source>
        <dbReference type="ARBA" id="ARBA00022729"/>
    </source>
</evidence>
<dbReference type="SUPFAM" id="SSF49785">
    <property type="entry name" value="Galactose-binding domain-like"/>
    <property type="match status" value="1"/>
</dbReference>
<evidence type="ECO:0000256" key="7">
    <source>
        <dbReference type="PIRSR" id="PIRSR606710-1"/>
    </source>
</evidence>
<dbReference type="GO" id="GO:0030246">
    <property type="term" value="F:carbohydrate binding"/>
    <property type="evidence" value="ECO:0007669"/>
    <property type="project" value="InterPro"/>
</dbReference>
<evidence type="ECO:0000256" key="1">
    <source>
        <dbReference type="ARBA" id="ARBA00009865"/>
    </source>
</evidence>
<dbReference type="Gene3D" id="2.115.10.20">
    <property type="entry name" value="Glycosyl hydrolase domain, family 43"/>
    <property type="match status" value="1"/>
</dbReference>
<keyword evidence="12" id="KW-1185">Reference proteome</keyword>
<feature type="active site" description="Proton acceptor" evidence="7">
    <location>
        <position position="77"/>
    </location>
</feature>
<dbReference type="CDD" id="cd04084">
    <property type="entry name" value="CBM6_xylanase-like"/>
    <property type="match status" value="1"/>
</dbReference>
<dbReference type="InterPro" id="IPR006710">
    <property type="entry name" value="Glyco_hydro_43"/>
</dbReference>
<organism evidence="11 12">
    <name type="scientific">Pseudoduganella namucuonensis</name>
    <dbReference type="NCBI Taxonomy" id="1035707"/>
    <lineage>
        <taxon>Bacteria</taxon>
        <taxon>Pseudomonadati</taxon>
        <taxon>Pseudomonadota</taxon>
        <taxon>Betaproteobacteria</taxon>
        <taxon>Burkholderiales</taxon>
        <taxon>Oxalobacteraceae</taxon>
        <taxon>Telluria group</taxon>
        <taxon>Pseudoduganella</taxon>
    </lineage>
</organism>
<feature type="active site" description="Proton donor" evidence="7">
    <location>
        <position position="257"/>
    </location>
</feature>
<dbReference type="SUPFAM" id="SSF75005">
    <property type="entry name" value="Arabinanase/levansucrase/invertase"/>
    <property type="match status" value="1"/>
</dbReference>
<dbReference type="EMBL" id="FPBO01000019">
    <property type="protein sequence ID" value="SFV00964.1"/>
    <property type="molecule type" value="Genomic_DNA"/>
</dbReference>
<dbReference type="InterPro" id="IPR052176">
    <property type="entry name" value="Glycosyl_Hydrlase_43_Enz"/>
</dbReference>
<dbReference type="InterPro" id="IPR005084">
    <property type="entry name" value="CBM6"/>
</dbReference>
<feature type="domain" description="CBM6" evidence="10">
    <location>
        <begin position="372"/>
        <end position="497"/>
    </location>
</feature>
<keyword evidence="6 9" id="KW-0326">Glycosidase</keyword>
<dbReference type="GO" id="GO:0004553">
    <property type="term" value="F:hydrolase activity, hydrolyzing O-glycosyl compounds"/>
    <property type="evidence" value="ECO:0007669"/>
    <property type="project" value="InterPro"/>
</dbReference>